<evidence type="ECO:0000256" key="5">
    <source>
        <dbReference type="ARBA" id="ARBA00023274"/>
    </source>
</evidence>
<dbReference type="InterPro" id="IPR036164">
    <property type="entry name" value="bL21-like_sf"/>
</dbReference>
<geneLocation type="chloroplast" evidence="8"/>
<dbReference type="GO" id="GO:0005840">
    <property type="term" value="C:ribosome"/>
    <property type="evidence" value="ECO:0007669"/>
    <property type="project" value="UniProtKB-KW"/>
</dbReference>
<name>A0A5P8H9Y4_9BRYO</name>
<dbReference type="EMBL" id="MK952779">
    <property type="protein sequence ID" value="QFQ51646.1"/>
    <property type="molecule type" value="Genomic_DNA"/>
</dbReference>
<comment type="similarity">
    <text evidence="1 6 7">Belongs to the bacterial ribosomal protein bL21 family.</text>
</comment>
<dbReference type="SUPFAM" id="SSF141091">
    <property type="entry name" value="L21p-like"/>
    <property type="match status" value="1"/>
</dbReference>
<evidence type="ECO:0000256" key="6">
    <source>
        <dbReference type="HAMAP-Rule" id="MF_01363"/>
    </source>
</evidence>
<dbReference type="PANTHER" id="PTHR21349">
    <property type="entry name" value="50S RIBOSOMAL PROTEIN L21"/>
    <property type="match status" value="1"/>
</dbReference>
<evidence type="ECO:0000256" key="2">
    <source>
        <dbReference type="ARBA" id="ARBA00022730"/>
    </source>
</evidence>
<evidence type="ECO:0000256" key="1">
    <source>
        <dbReference type="ARBA" id="ARBA00008563"/>
    </source>
</evidence>
<dbReference type="PROSITE" id="PS01169">
    <property type="entry name" value="RIBOSOMAL_L21"/>
    <property type="match status" value="1"/>
</dbReference>
<dbReference type="PANTHER" id="PTHR21349:SF0">
    <property type="entry name" value="LARGE RIBOSOMAL SUBUNIT PROTEIN BL21M"/>
    <property type="match status" value="1"/>
</dbReference>
<dbReference type="GO" id="GO:0019843">
    <property type="term" value="F:rRNA binding"/>
    <property type="evidence" value="ECO:0007669"/>
    <property type="project" value="UniProtKB-UniRule"/>
</dbReference>
<sequence>MNIYAIIETGGEQLRVEPGRFYDIRHFASLKSKNLSSNTKILIYRVLLIRNEATISIGQPWLKDAIVKGRILHSHLENKITVYKMNSKKKTRRKFGHRQNSTRFIVDSISLDGKELYK</sequence>
<accession>A0A5P8H9Y4</accession>
<keyword evidence="5 6" id="KW-0687">Ribonucleoprotein</keyword>
<dbReference type="GO" id="GO:0003735">
    <property type="term" value="F:structural constituent of ribosome"/>
    <property type="evidence" value="ECO:0007669"/>
    <property type="project" value="InterPro"/>
</dbReference>
<dbReference type="InterPro" id="IPR028909">
    <property type="entry name" value="bL21-like"/>
</dbReference>
<dbReference type="GO" id="GO:0006412">
    <property type="term" value="P:translation"/>
    <property type="evidence" value="ECO:0007669"/>
    <property type="project" value="UniProtKB-UniRule"/>
</dbReference>
<dbReference type="InterPro" id="IPR018258">
    <property type="entry name" value="Ribosomal_bL21_CS"/>
</dbReference>
<evidence type="ECO:0000256" key="7">
    <source>
        <dbReference type="RuleBase" id="RU000563"/>
    </source>
</evidence>
<dbReference type="Pfam" id="PF00829">
    <property type="entry name" value="Ribosomal_L21p"/>
    <property type="match status" value="1"/>
</dbReference>
<organism evidence="8">
    <name type="scientific">Leucobryum juniperoideum</name>
    <dbReference type="NCBI Taxonomy" id="80889"/>
    <lineage>
        <taxon>Eukaryota</taxon>
        <taxon>Viridiplantae</taxon>
        <taxon>Streptophyta</taxon>
        <taxon>Embryophyta</taxon>
        <taxon>Bryophyta</taxon>
        <taxon>Bryophytina</taxon>
        <taxon>Bryopsida</taxon>
        <taxon>Dicranidae</taxon>
        <taxon>Dicranales</taxon>
        <taxon>Leucobryaceae</taxon>
        <taxon>Leucobryum</taxon>
    </lineage>
</organism>
<dbReference type="AlphaFoldDB" id="A0A5P8H9Y4"/>
<evidence type="ECO:0000313" key="8">
    <source>
        <dbReference type="EMBL" id="QFQ51646.1"/>
    </source>
</evidence>
<dbReference type="GO" id="GO:1990904">
    <property type="term" value="C:ribonucleoprotein complex"/>
    <property type="evidence" value="ECO:0007669"/>
    <property type="project" value="UniProtKB-KW"/>
</dbReference>
<protein>
    <recommendedName>
        <fullName evidence="6">Large ribosomal subunit protein bL21c</fullName>
    </recommendedName>
</protein>
<dbReference type="HAMAP" id="MF_01363">
    <property type="entry name" value="Ribosomal_bL21"/>
    <property type="match status" value="1"/>
</dbReference>
<keyword evidence="4 6" id="KW-0689">Ribosomal protein</keyword>
<reference evidence="8" key="1">
    <citation type="journal article" date="2019" name="Mitochondrial DNA Part B Resour">
        <title>The complete chloroplast genome of Leucobryum juniperoideum (brid.) C. Muell. (Leucobryaceae, Bryophyta).</title>
        <authorList>
            <person name="Min J."/>
            <person name="Kwon W."/>
            <person name="Xi H."/>
            <person name="Park J."/>
        </authorList>
    </citation>
    <scope>NUCLEOTIDE SEQUENCE</scope>
    <source>
        <strain evidence="8">KBDI00001</strain>
    </source>
</reference>
<keyword evidence="8" id="KW-0150">Chloroplast</keyword>
<comment type="function">
    <text evidence="6 7">This protein binds to 23S rRNA.</text>
</comment>
<keyword evidence="2 6" id="KW-0699">rRNA-binding</keyword>
<evidence type="ECO:0000256" key="3">
    <source>
        <dbReference type="ARBA" id="ARBA00022884"/>
    </source>
</evidence>
<comment type="subunit">
    <text evidence="6 7">Part of the 50S ribosomal subunit.</text>
</comment>
<evidence type="ECO:0000256" key="4">
    <source>
        <dbReference type="ARBA" id="ARBA00022980"/>
    </source>
</evidence>
<keyword evidence="3 6" id="KW-0694">RNA-binding</keyword>
<dbReference type="InterPro" id="IPR001787">
    <property type="entry name" value="Ribosomal_bL21"/>
</dbReference>
<comment type="subcellular location">
    <subcellularLocation>
        <location evidence="6">Plastid</location>
        <location evidence="6">Chloroplast</location>
    </subcellularLocation>
</comment>
<dbReference type="NCBIfam" id="TIGR00061">
    <property type="entry name" value="L21"/>
    <property type="match status" value="1"/>
</dbReference>
<gene>
    <name evidence="6 8" type="primary">rpl21</name>
</gene>
<keyword evidence="8" id="KW-0934">Plastid</keyword>
<dbReference type="GO" id="GO:0009507">
    <property type="term" value="C:chloroplast"/>
    <property type="evidence" value="ECO:0007669"/>
    <property type="project" value="UniProtKB-SubCell"/>
</dbReference>
<proteinExistence type="inferred from homology"/>